<dbReference type="Ensembl" id="ENSAPLT00000024563.1">
    <property type="protein sequence ID" value="ENSAPLP00000028076.1"/>
    <property type="gene ID" value="ENSAPLG00000029702.1"/>
</dbReference>
<proteinExistence type="inferred from homology"/>
<reference evidence="4" key="1">
    <citation type="submission" date="2017-10" db="EMBL/GenBank/DDBJ databases">
        <title>A new Pekin duck reference genome.</title>
        <authorList>
            <person name="Hou Z.-C."/>
            <person name="Zhou Z.-K."/>
            <person name="Zhu F."/>
            <person name="Hou S.-S."/>
        </authorList>
    </citation>
    <scope>NUCLEOTIDE SEQUENCE [LARGE SCALE GENOMIC DNA]</scope>
</reference>
<keyword evidence="4" id="KW-1185">Reference proteome</keyword>
<evidence type="ECO:0000256" key="2">
    <source>
        <dbReference type="ARBA" id="ARBA00017657"/>
    </source>
</evidence>
<dbReference type="PANTHER" id="PTHR21096:SF0">
    <property type="entry name" value="PROTEIN FAM136A"/>
    <property type="match status" value="1"/>
</dbReference>
<evidence type="ECO:0000313" key="4">
    <source>
        <dbReference type="Proteomes" id="UP000016666"/>
    </source>
</evidence>
<evidence type="ECO:0000256" key="1">
    <source>
        <dbReference type="ARBA" id="ARBA00009952"/>
    </source>
</evidence>
<evidence type="ECO:0000313" key="3">
    <source>
        <dbReference type="Ensembl" id="ENSAPLP00000028076.1"/>
    </source>
</evidence>
<dbReference type="GeneTree" id="ENSGT00390000006707"/>
<reference evidence="3" key="2">
    <citation type="submission" date="2025-08" db="UniProtKB">
        <authorList>
            <consortium name="Ensembl"/>
        </authorList>
    </citation>
    <scope>IDENTIFICATION</scope>
</reference>
<dbReference type="STRING" id="8840.ENSAPLP00000028076"/>
<name>A0A493TQE2_ANAPP</name>
<gene>
    <name evidence="3" type="primary">FAM136A</name>
</gene>
<accession>A0A493TQE2</accession>
<dbReference type="Proteomes" id="UP000016666">
    <property type="component" value="Unassembled WGS sequence"/>
</dbReference>
<dbReference type="PANTHER" id="PTHR21096">
    <property type="entry name" value="PROTEIN FAM136A"/>
    <property type="match status" value="1"/>
</dbReference>
<sequence>MQHCISCSIGQQAALHTSVALHSVQHCMTCSIAHCYSIAHPCSAAQRAASPTGVALHSMWHYTPLQHCVLLQCCMLLYYCKMLQCCMLCSIACCYSTVHSCNAACCCNIAHHCIVVHCCSIAHSYGTACCCNIACRCSVAHHDADARGCSVAGLCSAAHRCTPLQHCTAGAAGALPAPFPVPAGRCWGSPRPVPPLPFSLPFPFSPRPGGGAAGAGPGMAEEAQSRVQAAVESAVQELERDSIRGMQGAMFRCSARCCENSTASMQQVQQCIERCHAPLAQAQAIVTGELERFQDRLSRCTLHCNDKAKDALEAGGTEARVRAQLDACVAACGDDHLRLIPAMAKKMKDSLAALRQ</sequence>
<dbReference type="AlphaFoldDB" id="A0A493TQE2"/>
<dbReference type="GO" id="GO:0005737">
    <property type="term" value="C:cytoplasm"/>
    <property type="evidence" value="ECO:0007669"/>
    <property type="project" value="TreeGrafter"/>
</dbReference>
<dbReference type="InterPro" id="IPR008560">
    <property type="entry name" value="DUF842_euk"/>
</dbReference>
<comment type="similarity">
    <text evidence="1">Belongs to the FAM136 family.</text>
</comment>
<reference evidence="3" key="3">
    <citation type="submission" date="2025-09" db="UniProtKB">
        <authorList>
            <consortium name="Ensembl"/>
        </authorList>
    </citation>
    <scope>IDENTIFICATION</scope>
</reference>
<dbReference type="Pfam" id="PF05811">
    <property type="entry name" value="DUF842"/>
    <property type="match status" value="1"/>
</dbReference>
<protein>
    <recommendedName>
        <fullName evidence="2">Protein FAM136A</fullName>
    </recommendedName>
</protein>
<organism evidence="3 4">
    <name type="scientific">Anas platyrhynchos platyrhynchos</name>
    <name type="common">Northern mallard</name>
    <dbReference type="NCBI Taxonomy" id="8840"/>
    <lineage>
        <taxon>Eukaryota</taxon>
        <taxon>Metazoa</taxon>
        <taxon>Chordata</taxon>
        <taxon>Craniata</taxon>
        <taxon>Vertebrata</taxon>
        <taxon>Euteleostomi</taxon>
        <taxon>Archelosauria</taxon>
        <taxon>Archosauria</taxon>
        <taxon>Dinosauria</taxon>
        <taxon>Saurischia</taxon>
        <taxon>Theropoda</taxon>
        <taxon>Coelurosauria</taxon>
        <taxon>Aves</taxon>
        <taxon>Neognathae</taxon>
        <taxon>Galloanserae</taxon>
        <taxon>Anseriformes</taxon>
        <taxon>Anatidae</taxon>
        <taxon>Anatinae</taxon>
        <taxon>Anas</taxon>
    </lineage>
</organism>